<keyword evidence="1" id="KW-0812">Transmembrane</keyword>
<gene>
    <name evidence="2" type="ORF">VAMP_374n64</name>
</gene>
<evidence type="ECO:0000256" key="1">
    <source>
        <dbReference type="SAM" id="Phobius"/>
    </source>
</evidence>
<dbReference type="Gene3D" id="2.160.20.10">
    <property type="entry name" value="Single-stranded right-handed beta-helix, Pectin lyase-like"/>
    <property type="match status" value="2"/>
</dbReference>
<dbReference type="InterPro" id="IPR011050">
    <property type="entry name" value="Pectin_lyase_fold/virulence"/>
</dbReference>
<dbReference type="InterPro" id="IPR012334">
    <property type="entry name" value="Pectin_lyas_fold"/>
</dbReference>
<keyword evidence="3" id="KW-1185">Reference proteome</keyword>
<dbReference type="EMBL" id="JAEDAM010000083">
    <property type="protein sequence ID" value="MBS8122386.1"/>
    <property type="molecule type" value="Genomic_DNA"/>
</dbReference>
<feature type="non-terminal residue" evidence="2">
    <location>
        <position position="264"/>
    </location>
</feature>
<comment type="caution">
    <text evidence="2">The sequence shown here is derived from an EMBL/GenBank/DDBJ whole genome shotgun (WGS) entry which is preliminary data.</text>
</comment>
<accession>A0ABS5QME9</accession>
<feature type="transmembrane region" description="Helical" evidence="1">
    <location>
        <begin position="6"/>
        <end position="24"/>
    </location>
</feature>
<evidence type="ECO:0000313" key="2">
    <source>
        <dbReference type="EMBL" id="MBS8122386.1"/>
    </source>
</evidence>
<dbReference type="Proteomes" id="UP000680365">
    <property type="component" value="Unassembled WGS sequence"/>
</dbReference>
<protein>
    <submittedName>
        <fullName evidence="2">Pectinesterase</fullName>
    </submittedName>
</protein>
<reference evidence="2 3" key="1">
    <citation type="journal article" date="2021" name="Nat. Commun.">
        <title>Reductive evolution and unique predatory mode in the CPR bacterium Vampirococcus lugosii.</title>
        <authorList>
            <person name="Moreira D."/>
            <person name="Zivanovic Y."/>
            <person name="Lopez-Archilla A.I."/>
            <person name="Iniesto M."/>
            <person name="Lopez-Garcia P."/>
        </authorList>
    </citation>
    <scope>NUCLEOTIDE SEQUENCE [LARGE SCALE GENOMIC DNA]</scope>
    <source>
        <strain evidence="2">Chiprana</strain>
    </source>
</reference>
<proteinExistence type="predicted"/>
<keyword evidence="1" id="KW-0472">Membrane</keyword>
<evidence type="ECO:0000313" key="3">
    <source>
        <dbReference type="Proteomes" id="UP000680365"/>
    </source>
</evidence>
<keyword evidence="1" id="KW-1133">Transmembrane helix</keyword>
<organism evidence="2 3">
    <name type="scientific">Candidatus Vampirococcus lugosii</name>
    <dbReference type="NCBI Taxonomy" id="2789015"/>
    <lineage>
        <taxon>Bacteria</taxon>
        <taxon>Candidatus Absconditibacteriota</taxon>
        <taxon>Vampirococcus</taxon>
    </lineage>
</organism>
<dbReference type="SUPFAM" id="SSF51126">
    <property type="entry name" value="Pectin lyase-like"/>
    <property type="match status" value="2"/>
</dbReference>
<name>A0ABS5QME9_9BACT</name>
<sequence length="264" mass="29552">MSNIYYMLTFTIMFSLVVLLVFTIRSFMLTNDAYYGVSFVSINKNYQIDTLDNIDYDSENIIFVKNIPQSCIDDSNHSIYCLSDLKKKGGFYNGKWFKGEDVGSINNNSCNIIVENGESIQTAIDKAKEDYVICLKSGNYEGDLEITKEGIVLISIGEDNVQIEGDIVLSGVDEDDFKIINISNNSCDITVENGESIQTAIDDAQEDYVICVKSGTYKENLEIDKKGIALIGVGTDRSILDGTDINEHGIYIYNFDNIEIKNIE</sequence>